<dbReference type="Proteomes" id="UP000306147">
    <property type="component" value="Unassembled WGS sequence"/>
</dbReference>
<name>A0A4S1XAS2_9SPHN</name>
<dbReference type="RefSeq" id="WP_135964288.1">
    <property type="nucleotide sequence ID" value="NZ_SRXT01000005.1"/>
</dbReference>
<keyword evidence="2" id="KW-1185">Reference proteome</keyword>
<dbReference type="EMBL" id="SRXT01000005">
    <property type="protein sequence ID" value="TGX52577.1"/>
    <property type="molecule type" value="Genomic_DNA"/>
</dbReference>
<evidence type="ECO:0000313" key="1">
    <source>
        <dbReference type="EMBL" id="TGX52577.1"/>
    </source>
</evidence>
<organism evidence="1 2">
    <name type="scientific">Sphingomonas gei</name>
    <dbReference type="NCBI Taxonomy" id="1395960"/>
    <lineage>
        <taxon>Bacteria</taxon>
        <taxon>Pseudomonadati</taxon>
        <taxon>Pseudomonadota</taxon>
        <taxon>Alphaproteobacteria</taxon>
        <taxon>Sphingomonadales</taxon>
        <taxon>Sphingomonadaceae</taxon>
        <taxon>Sphingomonas</taxon>
    </lineage>
</organism>
<reference evidence="1 2" key="1">
    <citation type="submission" date="2019-04" db="EMBL/GenBank/DDBJ databases">
        <title>Sphingomonas psychrotolerans sp. nov., isolated from soil in the Tianshan Mountains, Xinjiang, China.</title>
        <authorList>
            <person name="Luo Y."/>
            <person name="Sheng H."/>
        </authorList>
    </citation>
    <scope>NUCLEOTIDE SEQUENCE [LARGE SCALE GENOMIC DNA]</scope>
    <source>
        <strain evidence="1 2">ZFGT-11</strain>
    </source>
</reference>
<dbReference type="AlphaFoldDB" id="A0A4S1XAS2"/>
<accession>A0A4S1XAS2</accession>
<proteinExistence type="predicted"/>
<gene>
    <name evidence="1" type="ORF">E5A73_13040</name>
</gene>
<protein>
    <submittedName>
        <fullName evidence="1">Uncharacterized protein</fullName>
    </submittedName>
</protein>
<comment type="caution">
    <text evidence="1">The sequence shown here is derived from an EMBL/GenBank/DDBJ whole genome shotgun (WGS) entry which is preliminary data.</text>
</comment>
<evidence type="ECO:0000313" key="2">
    <source>
        <dbReference type="Proteomes" id="UP000306147"/>
    </source>
</evidence>
<sequence length="114" mass="12168">MLLPLLLLVQDAPAVAAAIAEYRAKTAGDVSCRAASDGDEVVVCALRHADRYRVPFVAPAHQELPDQRVTRLVGQRTEPECGQGAFMAHCGSVGVSATMGNGRGMRWNERPLAP</sequence>
<dbReference type="OrthoDB" id="7568822at2"/>